<keyword evidence="3" id="KW-1185">Reference proteome</keyword>
<evidence type="ECO:0008006" key="4">
    <source>
        <dbReference type="Google" id="ProtNLM"/>
    </source>
</evidence>
<name>D1W388_9BACT</name>
<dbReference type="RefSeq" id="WP_004347763.1">
    <property type="nucleotide sequence ID" value="NZ_ADEG01000016.1"/>
</dbReference>
<evidence type="ECO:0000256" key="1">
    <source>
        <dbReference type="SAM" id="Coils"/>
    </source>
</evidence>
<keyword evidence="1" id="KW-0175">Coiled coil</keyword>
<dbReference type="Proteomes" id="UP000005283">
    <property type="component" value="Unassembled WGS sequence"/>
</dbReference>
<sequence>MSPIIPFLEPAAGAFNGLLGAFGASRRQKRAIKNQWAMFEAQKQHQNEVNERAMAFQREMNQRNEDWNNESNVRQRVEDAGYNPYLYQNGAMSSNVNQSTPLAQNVAPTSPVDLPDPFSEFANSAIDSVKGIADILLTKQNTRNIAADSARAEYMLGRQKYKDSQKYAGYDLPTAEAQLTHTQLEDARQLMIKDTVEANLAIMTENISKSLAFDENDQPITDESGRQLMLKEVSDRSLLKSNEKLLDKIKAEIRRVEEESDLTKVKKKLEQFNLDNLAPAQVKEVYATIGRIESEIIQKKAAAEFIGEQVQTERVKRTGEIFSTGIKAKDYKYYEWNKLGQFGSKFIQLIPKRKGMAAKPKP</sequence>
<accession>D1W388</accession>
<dbReference type="AlphaFoldDB" id="D1W388"/>
<comment type="caution">
    <text evidence="2">The sequence shown here is derived from an EMBL/GenBank/DDBJ whole genome shotgun (WGS) entry which is preliminary data.</text>
</comment>
<evidence type="ECO:0000313" key="2">
    <source>
        <dbReference type="EMBL" id="EFA93045.1"/>
    </source>
</evidence>
<proteinExistence type="predicted"/>
<dbReference type="STRING" id="679190.HMPREF0650_1081"/>
<evidence type="ECO:0000313" key="3">
    <source>
        <dbReference type="Proteomes" id="UP000005283"/>
    </source>
</evidence>
<protein>
    <recommendedName>
        <fullName evidence="4">DNA pilot protein</fullName>
    </recommendedName>
</protein>
<organism evidence="2 3">
    <name type="scientific">Hoylesella buccalis ATCC 35310</name>
    <dbReference type="NCBI Taxonomy" id="679190"/>
    <lineage>
        <taxon>Bacteria</taxon>
        <taxon>Pseudomonadati</taxon>
        <taxon>Bacteroidota</taxon>
        <taxon>Bacteroidia</taxon>
        <taxon>Bacteroidales</taxon>
        <taxon>Prevotellaceae</taxon>
        <taxon>Hoylesella</taxon>
    </lineage>
</organism>
<dbReference type="EMBL" id="ADEG01000016">
    <property type="protein sequence ID" value="EFA93045.1"/>
    <property type="molecule type" value="Genomic_DNA"/>
</dbReference>
<gene>
    <name evidence="2" type="ORF">HMPREF0650_1081</name>
</gene>
<reference evidence="2 3" key="1">
    <citation type="submission" date="2009-12" db="EMBL/GenBank/DDBJ databases">
        <title>Genome Sequence of Prevotella buccalis ATCC 35310.</title>
        <authorList>
            <person name="Durkin A.S."/>
            <person name="Madupu R."/>
            <person name="Torralba M."/>
            <person name="Methe B."/>
            <person name="Sutton G."/>
            <person name="Strausberg R.L."/>
            <person name="Nelson K.E."/>
        </authorList>
    </citation>
    <scope>NUCLEOTIDE SEQUENCE [LARGE SCALE GENOMIC DNA]</scope>
    <source>
        <strain evidence="2 3">ATCC 35310</strain>
    </source>
</reference>
<feature type="coiled-coil region" evidence="1">
    <location>
        <begin position="239"/>
        <end position="266"/>
    </location>
</feature>